<organism evidence="1 2">
    <name type="scientific">Amycolatopsis coloradensis</name>
    <dbReference type="NCBI Taxonomy" id="76021"/>
    <lineage>
        <taxon>Bacteria</taxon>
        <taxon>Bacillati</taxon>
        <taxon>Actinomycetota</taxon>
        <taxon>Actinomycetes</taxon>
        <taxon>Pseudonocardiales</taxon>
        <taxon>Pseudonocardiaceae</taxon>
        <taxon>Amycolatopsis</taxon>
    </lineage>
</organism>
<gene>
    <name evidence="1" type="ORF">LCL61_28085</name>
</gene>
<proteinExistence type="predicted"/>
<name>A0ACD5BJ44_9PSEU</name>
<evidence type="ECO:0000313" key="1">
    <source>
        <dbReference type="EMBL" id="WYW19410.1"/>
    </source>
</evidence>
<dbReference type="EMBL" id="CP150484">
    <property type="protein sequence ID" value="WYW19410.1"/>
    <property type="molecule type" value="Genomic_DNA"/>
</dbReference>
<reference evidence="1" key="1">
    <citation type="submission" date="2023-10" db="EMBL/GenBank/DDBJ databases">
        <title>Whole genome sequencing of actinobacterial strain Amycolatopsis sp. (BCA-696) identifies the underlying plant growth-promoting genes.</title>
        <authorList>
            <person name="Gandham P."/>
            <person name="Vadla N."/>
            <person name="Saji A."/>
            <person name="Srinivas V."/>
            <person name="Ruperao P."/>
            <person name="Selvanayagam S."/>
            <person name="Saxena R.K."/>
            <person name="Rathore A."/>
            <person name="Gopalakrishnan S."/>
            <person name="Thakur V."/>
        </authorList>
    </citation>
    <scope>NUCLEOTIDE SEQUENCE</scope>
    <source>
        <strain evidence="1">BCA-696</strain>
    </source>
</reference>
<sequence>MERSCGERSATVQGDIETYFEDGQWKNKVEGSTRATSVHDTKADAVEKGRDMARERKVEHFIRNQDGQIGERNTYGHDPRNIPG</sequence>
<dbReference type="Proteomes" id="UP001456344">
    <property type="component" value="Chromosome"/>
</dbReference>
<accession>A0ACD5BJ44</accession>
<protein>
    <submittedName>
        <fullName evidence="1">DUF2188 domain-containing protein</fullName>
    </submittedName>
</protein>
<evidence type="ECO:0000313" key="2">
    <source>
        <dbReference type="Proteomes" id="UP001456344"/>
    </source>
</evidence>
<keyword evidence="2" id="KW-1185">Reference proteome</keyword>